<dbReference type="Gene3D" id="3.30.360.10">
    <property type="entry name" value="Dihydrodipicolinate Reductase, domain 2"/>
    <property type="match status" value="1"/>
</dbReference>
<dbReference type="Proteomes" id="UP000238007">
    <property type="component" value="Unassembled WGS sequence"/>
</dbReference>
<feature type="domain" description="GFO/IDH/MocA-like oxidoreductase" evidence="3">
    <location>
        <begin position="131"/>
        <end position="271"/>
    </location>
</feature>
<dbReference type="SUPFAM" id="SSF51735">
    <property type="entry name" value="NAD(P)-binding Rossmann-fold domains"/>
    <property type="match status" value="1"/>
</dbReference>
<evidence type="ECO:0000313" key="5">
    <source>
        <dbReference type="Proteomes" id="UP000238007"/>
    </source>
</evidence>
<dbReference type="GO" id="GO:0016491">
    <property type="term" value="F:oxidoreductase activity"/>
    <property type="evidence" value="ECO:0007669"/>
    <property type="project" value="UniProtKB-KW"/>
</dbReference>
<evidence type="ECO:0000313" key="4">
    <source>
        <dbReference type="EMBL" id="PRY77628.1"/>
    </source>
</evidence>
<dbReference type="EMBL" id="PVTP01000005">
    <property type="protein sequence ID" value="PRY77628.1"/>
    <property type="molecule type" value="Genomic_DNA"/>
</dbReference>
<evidence type="ECO:0000259" key="2">
    <source>
        <dbReference type="Pfam" id="PF01408"/>
    </source>
</evidence>
<gene>
    <name evidence="4" type="ORF">CLV80_105111</name>
</gene>
<dbReference type="Pfam" id="PF01408">
    <property type="entry name" value="GFO_IDH_MocA"/>
    <property type="match status" value="1"/>
</dbReference>
<dbReference type="PANTHER" id="PTHR43818:SF11">
    <property type="entry name" value="BCDNA.GH03377"/>
    <property type="match status" value="1"/>
</dbReference>
<dbReference type="InterPro" id="IPR050463">
    <property type="entry name" value="Gfo/Idh/MocA_oxidrdct_glycsds"/>
</dbReference>
<dbReference type="InterPro" id="IPR055170">
    <property type="entry name" value="GFO_IDH_MocA-like_dom"/>
</dbReference>
<dbReference type="InterPro" id="IPR000683">
    <property type="entry name" value="Gfo/Idh/MocA-like_OxRdtase_N"/>
</dbReference>
<accession>A0A2T0VZ34</accession>
<protein>
    <submittedName>
        <fullName evidence="4">Putative dehydrogenase</fullName>
    </submittedName>
</protein>
<dbReference type="AlphaFoldDB" id="A0A2T0VZ34"/>
<name>A0A2T0VZ34_9RHOB</name>
<dbReference type="SUPFAM" id="SSF55347">
    <property type="entry name" value="Glyceraldehyde-3-phosphate dehydrogenase-like, C-terminal domain"/>
    <property type="match status" value="1"/>
</dbReference>
<dbReference type="Pfam" id="PF22725">
    <property type="entry name" value="GFO_IDH_MocA_C3"/>
    <property type="match status" value="1"/>
</dbReference>
<sequence length="349" mass="37861">MIRVLIVGTGGMANQHAEAYAAMEDVQVVAGVDPNAANLHEFNAKHGITHAFDQVQDALDWGEFDAVSNVTPDAIHHRTTLPFLAAGKHVLCEKPLAANYEDAAEMVSAAKAAGVVNMVNLTYRNVPALMQAAEMVAAGKIGEVRHFEASYLQSWLTQPTWGDWRTEDQWLWRLSTAHGSMGVLGDVGVHILDYATFAAGSDTARVSCRLKTFHKAENDQIGIYPLDANDSMTMQLELVNGAVGVIHASRFASGHINDLSLRLFGTEGGLEVRFENEISTLRSCIGGDMMTGAWTDIAPETIPTNYSRFIDAVRANTMTNPDFARGAALQRVLDMAVKSDTDGSRDQVL</sequence>
<feature type="domain" description="Gfo/Idh/MocA-like oxidoreductase N-terminal" evidence="2">
    <location>
        <begin position="2"/>
        <end position="120"/>
    </location>
</feature>
<reference evidence="4 5" key="1">
    <citation type="submission" date="2018-03" db="EMBL/GenBank/DDBJ databases">
        <title>Genomic Encyclopedia of Archaeal and Bacterial Type Strains, Phase II (KMG-II): from individual species to whole genera.</title>
        <authorList>
            <person name="Goeker M."/>
        </authorList>
    </citation>
    <scope>NUCLEOTIDE SEQUENCE [LARGE SCALE GENOMIC DNA]</scope>
    <source>
        <strain evidence="4 5">DSM 101533</strain>
    </source>
</reference>
<comment type="caution">
    <text evidence="4">The sequence shown here is derived from an EMBL/GenBank/DDBJ whole genome shotgun (WGS) entry which is preliminary data.</text>
</comment>
<dbReference type="RefSeq" id="WP_207766546.1">
    <property type="nucleotide sequence ID" value="NZ_PVTP01000005.1"/>
</dbReference>
<proteinExistence type="predicted"/>
<dbReference type="Gene3D" id="3.40.50.720">
    <property type="entry name" value="NAD(P)-binding Rossmann-like Domain"/>
    <property type="match status" value="1"/>
</dbReference>
<organism evidence="4 5">
    <name type="scientific">Yoonia maritima</name>
    <dbReference type="NCBI Taxonomy" id="1435347"/>
    <lineage>
        <taxon>Bacteria</taxon>
        <taxon>Pseudomonadati</taxon>
        <taxon>Pseudomonadota</taxon>
        <taxon>Alphaproteobacteria</taxon>
        <taxon>Rhodobacterales</taxon>
        <taxon>Paracoccaceae</taxon>
        <taxon>Yoonia</taxon>
    </lineage>
</organism>
<evidence type="ECO:0000259" key="3">
    <source>
        <dbReference type="Pfam" id="PF22725"/>
    </source>
</evidence>
<keyword evidence="1" id="KW-0560">Oxidoreductase</keyword>
<dbReference type="InterPro" id="IPR036291">
    <property type="entry name" value="NAD(P)-bd_dom_sf"/>
</dbReference>
<keyword evidence="5" id="KW-1185">Reference proteome</keyword>
<dbReference type="GO" id="GO:0000166">
    <property type="term" value="F:nucleotide binding"/>
    <property type="evidence" value="ECO:0007669"/>
    <property type="project" value="InterPro"/>
</dbReference>
<dbReference type="PANTHER" id="PTHR43818">
    <property type="entry name" value="BCDNA.GH03377"/>
    <property type="match status" value="1"/>
</dbReference>
<evidence type="ECO:0000256" key="1">
    <source>
        <dbReference type="ARBA" id="ARBA00023002"/>
    </source>
</evidence>